<dbReference type="GO" id="GO:0004806">
    <property type="term" value="F:triacylglycerol lipase activity"/>
    <property type="evidence" value="ECO:0007669"/>
    <property type="project" value="TreeGrafter"/>
</dbReference>
<evidence type="ECO:0000259" key="1">
    <source>
        <dbReference type="Pfam" id="PF00561"/>
    </source>
</evidence>
<dbReference type="NCBIfam" id="NF041759">
    <property type="entry name" value="mac_hydro_EstT"/>
    <property type="match status" value="1"/>
</dbReference>
<dbReference type="Proteomes" id="UP000596079">
    <property type="component" value="Chromosome"/>
</dbReference>
<accession>A0A7T8AQE7</accession>
<reference evidence="2 3" key="1">
    <citation type="submission" date="2020-08" db="EMBL/GenBank/DDBJ databases">
        <title>Emergence of ISAba1-mediated novel tet(X) in Acinetobacter variabilis from a chicken farm.</title>
        <authorList>
            <person name="Peng K."/>
            <person name="Li R."/>
        </authorList>
    </citation>
    <scope>NUCLEOTIDE SEQUENCE [LARGE SCALE GENOMIC DNA]</scope>
    <source>
        <strain evidence="2 3">XM9F202-2</strain>
    </source>
</reference>
<feature type="domain" description="AB hydrolase-1" evidence="1">
    <location>
        <begin position="24"/>
        <end position="266"/>
    </location>
</feature>
<evidence type="ECO:0000313" key="3">
    <source>
        <dbReference type="Proteomes" id="UP000596079"/>
    </source>
</evidence>
<dbReference type="RefSeq" id="WP_200230350.1">
    <property type="nucleotide sequence ID" value="NZ_CP060811.1"/>
</dbReference>
<name>A0A7T8AQE7_9GAMM</name>
<dbReference type="PANTHER" id="PTHR43433:SF5">
    <property type="entry name" value="AB HYDROLASE-1 DOMAIN-CONTAINING PROTEIN"/>
    <property type="match status" value="1"/>
</dbReference>
<dbReference type="GO" id="GO:0046503">
    <property type="term" value="P:glycerolipid catabolic process"/>
    <property type="evidence" value="ECO:0007669"/>
    <property type="project" value="TreeGrafter"/>
</dbReference>
<sequence length="282" mass="31899">MKEKIVKKNGIRLFTESFGNKKNPAILLVAGATVSMLYWDTEFCQQLSEKGFFVIRYDNRDVGKSTNYEPGSAPYDIVDLTNDAIAILDGYEIDKAHFVGMSLGGLITQIAAIKFADRVSSLTLMSTGPWGDSDPTIPEMDTRILDFHGKAGTVDWSNEDSVVNYLIQGAELMCGKKQFDKQRSEKLIRAEFNRANNYISMFNHATLQEGGEEYWNRLNEVNQPTLIIHGTDDKIWHYKNAGVLIEKIQNTKLITLEGTGHELHFEDWTTIIDGIEKHINEQ</sequence>
<dbReference type="InterPro" id="IPR000073">
    <property type="entry name" value="AB_hydrolase_1"/>
</dbReference>
<gene>
    <name evidence="2" type="ORF">IAQ69_05470</name>
</gene>
<dbReference type="PANTHER" id="PTHR43433">
    <property type="entry name" value="HYDROLASE, ALPHA/BETA FOLD FAMILY PROTEIN"/>
    <property type="match status" value="1"/>
</dbReference>
<keyword evidence="2" id="KW-0378">Hydrolase</keyword>
<dbReference type="InterPro" id="IPR050471">
    <property type="entry name" value="AB_hydrolase"/>
</dbReference>
<organism evidence="2 3">
    <name type="scientific">Acinetobacter variabilis</name>
    <dbReference type="NCBI Taxonomy" id="70346"/>
    <lineage>
        <taxon>Bacteria</taxon>
        <taxon>Pseudomonadati</taxon>
        <taxon>Pseudomonadota</taxon>
        <taxon>Gammaproteobacteria</taxon>
        <taxon>Moraxellales</taxon>
        <taxon>Moraxellaceae</taxon>
        <taxon>Acinetobacter</taxon>
    </lineage>
</organism>
<evidence type="ECO:0000313" key="2">
    <source>
        <dbReference type="EMBL" id="QQN89111.1"/>
    </source>
</evidence>
<dbReference type="EMBL" id="CP060811">
    <property type="protein sequence ID" value="QQN89111.1"/>
    <property type="molecule type" value="Genomic_DNA"/>
</dbReference>
<proteinExistence type="predicted"/>
<dbReference type="AlphaFoldDB" id="A0A7T8AQE7"/>
<dbReference type="PRINTS" id="PR00111">
    <property type="entry name" value="ABHYDROLASE"/>
</dbReference>
<dbReference type="SUPFAM" id="SSF53474">
    <property type="entry name" value="alpha/beta-Hydrolases"/>
    <property type="match status" value="1"/>
</dbReference>
<protein>
    <submittedName>
        <fullName evidence="2">Alpha/beta hydrolase</fullName>
    </submittedName>
</protein>
<dbReference type="Pfam" id="PF00561">
    <property type="entry name" value="Abhydrolase_1"/>
    <property type="match status" value="1"/>
</dbReference>
<dbReference type="InterPro" id="IPR029058">
    <property type="entry name" value="AB_hydrolase_fold"/>
</dbReference>
<dbReference type="Gene3D" id="3.40.50.1820">
    <property type="entry name" value="alpha/beta hydrolase"/>
    <property type="match status" value="1"/>
</dbReference>